<reference evidence="1" key="1">
    <citation type="journal article" date="2015" name="Nature">
        <title>Complex archaea that bridge the gap between prokaryotes and eukaryotes.</title>
        <authorList>
            <person name="Spang A."/>
            <person name="Saw J.H."/>
            <person name="Jorgensen S.L."/>
            <person name="Zaremba-Niedzwiedzka K."/>
            <person name="Martijn J."/>
            <person name="Lind A.E."/>
            <person name="van Eijk R."/>
            <person name="Schleper C."/>
            <person name="Guy L."/>
            <person name="Ettema T.J."/>
        </authorList>
    </citation>
    <scope>NUCLEOTIDE SEQUENCE</scope>
</reference>
<dbReference type="AlphaFoldDB" id="A0A0F9R331"/>
<gene>
    <name evidence="1" type="ORF">LCGC14_1022250</name>
</gene>
<evidence type="ECO:0000313" key="1">
    <source>
        <dbReference type="EMBL" id="KKN11878.1"/>
    </source>
</evidence>
<proteinExistence type="predicted"/>
<dbReference type="EMBL" id="LAZR01004092">
    <property type="protein sequence ID" value="KKN11878.1"/>
    <property type="molecule type" value="Genomic_DNA"/>
</dbReference>
<protein>
    <submittedName>
        <fullName evidence="1">Uncharacterized protein</fullName>
    </submittedName>
</protein>
<organism evidence="1">
    <name type="scientific">marine sediment metagenome</name>
    <dbReference type="NCBI Taxonomy" id="412755"/>
    <lineage>
        <taxon>unclassified sequences</taxon>
        <taxon>metagenomes</taxon>
        <taxon>ecological metagenomes</taxon>
    </lineage>
</organism>
<sequence>MKSDIATQDVLEGQCKMLAHSWHEAGRATFEAAYDNLDYDSVMYKKKVVPRRKYINIDEGIGGAFMVERATGNVFCIKAYGVVNRAKLVGHIDKIDGNTLRGKQFWRFR</sequence>
<name>A0A0F9R331_9ZZZZ</name>
<comment type="caution">
    <text evidence="1">The sequence shown here is derived from an EMBL/GenBank/DDBJ whole genome shotgun (WGS) entry which is preliminary data.</text>
</comment>
<accession>A0A0F9R331</accession>